<dbReference type="Pfam" id="PF16197">
    <property type="entry name" value="KAsynt_C_assoc"/>
    <property type="match status" value="2"/>
</dbReference>
<keyword evidence="11" id="KW-1185">Reference proteome</keyword>
<dbReference type="SUPFAM" id="SSF55048">
    <property type="entry name" value="Probable ACP-binding domain of malonyl-CoA ACP transacylase"/>
    <property type="match status" value="2"/>
</dbReference>
<feature type="domain" description="Ketosynthase family 3 (KS3)" evidence="9">
    <location>
        <begin position="1389"/>
        <end position="1808"/>
    </location>
</feature>
<dbReference type="Gene3D" id="1.10.1200.10">
    <property type="entry name" value="ACP-like"/>
    <property type="match status" value="2"/>
</dbReference>
<dbReference type="InterPro" id="IPR016039">
    <property type="entry name" value="Thiolase-like"/>
</dbReference>
<keyword evidence="6" id="KW-0511">Multifunctional enzyme</keyword>
<dbReference type="Pfam" id="PF00550">
    <property type="entry name" value="PP-binding"/>
    <property type="match status" value="2"/>
</dbReference>
<dbReference type="InterPro" id="IPR001227">
    <property type="entry name" value="Ac_transferase_dom_sf"/>
</dbReference>
<dbReference type="PROSITE" id="PS00606">
    <property type="entry name" value="KS3_1"/>
    <property type="match status" value="2"/>
</dbReference>
<dbReference type="PANTHER" id="PTHR43775:SF51">
    <property type="entry name" value="INACTIVE PHENOLPHTHIOCEROL SYNTHESIS POLYKETIDE SYNTHASE TYPE I PKS1-RELATED"/>
    <property type="match status" value="1"/>
</dbReference>
<protein>
    <submittedName>
        <fullName evidence="10">Acyl transferase domain-containing protein/acyl carrier protein</fullName>
    </submittedName>
</protein>
<dbReference type="SMART" id="SM00827">
    <property type="entry name" value="PKS_AT"/>
    <property type="match status" value="2"/>
</dbReference>
<dbReference type="Pfam" id="PF08659">
    <property type="entry name" value="KR"/>
    <property type="match status" value="2"/>
</dbReference>
<dbReference type="InterPro" id="IPR050091">
    <property type="entry name" value="PKS_NRPS_Biosynth_Enz"/>
</dbReference>
<evidence type="ECO:0000256" key="7">
    <source>
        <dbReference type="ARBA" id="ARBA00023315"/>
    </source>
</evidence>
<dbReference type="InterPro" id="IPR036291">
    <property type="entry name" value="NAD(P)-bd_dom_sf"/>
</dbReference>
<dbReference type="SUPFAM" id="SSF101173">
    <property type="entry name" value="Docking domain B of the erythromycin polyketide synthase (DEBS)"/>
    <property type="match status" value="1"/>
</dbReference>
<dbReference type="InterPro" id="IPR016035">
    <property type="entry name" value="Acyl_Trfase/lysoPLipase"/>
</dbReference>
<dbReference type="InterPro" id="IPR036736">
    <property type="entry name" value="ACP-like_sf"/>
</dbReference>
<dbReference type="SMART" id="SM00825">
    <property type="entry name" value="PKS_KS"/>
    <property type="match status" value="2"/>
</dbReference>
<feature type="domain" description="Carrier" evidence="8">
    <location>
        <begin position="2785"/>
        <end position="2860"/>
    </location>
</feature>
<organism evidence="10 11">
    <name type="scientific">Saccharothrix longispora</name>
    <dbReference type="NCBI Taxonomy" id="33920"/>
    <lineage>
        <taxon>Bacteria</taxon>
        <taxon>Bacillati</taxon>
        <taxon>Actinomycetota</taxon>
        <taxon>Actinomycetes</taxon>
        <taxon>Pseudonocardiales</taxon>
        <taxon>Pseudonocardiaceae</taxon>
        <taxon>Saccharothrix</taxon>
    </lineage>
</organism>
<dbReference type="InterPro" id="IPR057326">
    <property type="entry name" value="KR_dom"/>
</dbReference>
<evidence type="ECO:0000256" key="6">
    <source>
        <dbReference type="ARBA" id="ARBA00023268"/>
    </source>
</evidence>
<comment type="caution">
    <text evidence="10">The sequence shown here is derived from an EMBL/GenBank/DDBJ whole genome shotgun (WGS) entry which is preliminary data.</text>
</comment>
<dbReference type="InterPro" id="IPR006162">
    <property type="entry name" value="Ppantetheine_attach_site"/>
</dbReference>
<dbReference type="InterPro" id="IPR036299">
    <property type="entry name" value="Polyketide_synth_docking_sf"/>
</dbReference>
<dbReference type="Pfam" id="PF00109">
    <property type="entry name" value="ketoacyl-synt"/>
    <property type="match status" value="2"/>
</dbReference>
<keyword evidence="2" id="KW-0596">Phosphopantetheine</keyword>
<dbReference type="SMART" id="SM00822">
    <property type="entry name" value="PKS_KR"/>
    <property type="match status" value="1"/>
</dbReference>
<dbReference type="Gene3D" id="3.40.50.720">
    <property type="entry name" value="NAD(P)-binding Rossmann-like Domain"/>
    <property type="match status" value="2"/>
</dbReference>
<dbReference type="InterPro" id="IPR018201">
    <property type="entry name" value="Ketoacyl_synth_AS"/>
</dbReference>
<accession>A0ABU1PSS0</accession>
<dbReference type="PROSITE" id="PS52004">
    <property type="entry name" value="KS3_2"/>
    <property type="match status" value="2"/>
</dbReference>
<dbReference type="Gene3D" id="3.40.47.10">
    <property type="match status" value="2"/>
</dbReference>
<dbReference type="PROSITE" id="PS00012">
    <property type="entry name" value="PHOSPHOPANTETHEINE"/>
    <property type="match status" value="1"/>
</dbReference>
<dbReference type="NCBIfam" id="NF045894">
    <property type="entry name" value="PKS_plus_SDR"/>
    <property type="match status" value="1"/>
</dbReference>
<evidence type="ECO:0000256" key="5">
    <source>
        <dbReference type="ARBA" id="ARBA00023194"/>
    </source>
</evidence>
<dbReference type="CDD" id="cd08952">
    <property type="entry name" value="KR_1_SDR_x"/>
    <property type="match status" value="2"/>
</dbReference>
<dbReference type="Proteomes" id="UP001268819">
    <property type="component" value="Unassembled WGS sequence"/>
</dbReference>
<dbReference type="Gene3D" id="3.30.70.3290">
    <property type="match status" value="2"/>
</dbReference>
<dbReference type="InterPro" id="IPR016036">
    <property type="entry name" value="Malonyl_transacylase_ACP-bd"/>
</dbReference>
<dbReference type="Pfam" id="PF00698">
    <property type="entry name" value="Acyl_transf_1"/>
    <property type="match status" value="2"/>
</dbReference>
<dbReference type="SUPFAM" id="SSF52151">
    <property type="entry name" value="FabD/lysophospholipase-like"/>
    <property type="match status" value="2"/>
</dbReference>
<name>A0ABU1PSS0_9PSEU</name>
<dbReference type="InterPro" id="IPR032821">
    <property type="entry name" value="PKS_assoc"/>
</dbReference>
<keyword evidence="7" id="KW-0012">Acyltransferase</keyword>
<dbReference type="SUPFAM" id="SSF51735">
    <property type="entry name" value="NAD(P)-binding Rossmann-fold domains"/>
    <property type="match status" value="4"/>
</dbReference>
<evidence type="ECO:0000256" key="1">
    <source>
        <dbReference type="ARBA" id="ARBA00001957"/>
    </source>
</evidence>
<comment type="cofactor">
    <cofactor evidence="1">
        <name>pantetheine 4'-phosphate</name>
        <dbReference type="ChEBI" id="CHEBI:47942"/>
    </cofactor>
</comment>
<keyword evidence="4 10" id="KW-0808">Transferase</keyword>
<dbReference type="InterPro" id="IPR014031">
    <property type="entry name" value="Ketoacyl_synth_C"/>
</dbReference>
<evidence type="ECO:0000256" key="4">
    <source>
        <dbReference type="ARBA" id="ARBA00022679"/>
    </source>
</evidence>
<keyword evidence="5" id="KW-0045">Antibiotic biosynthesis</keyword>
<evidence type="ECO:0000256" key="2">
    <source>
        <dbReference type="ARBA" id="ARBA00022450"/>
    </source>
</evidence>
<dbReference type="SMART" id="SM01294">
    <property type="entry name" value="PKS_PP_betabranch"/>
    <property type="match status" value="2"/>
</dbReference>
<dbReference type="SMART" id="SM00823">
    <property type="entry name" value="PKS_PP"/>
    <property type="match status" value="2"/>
</dbReference>
<dbReference type="InterPro" id="IPR020806">
    <property type="entry name" value="PKS_PP-bd"/>
</dbReference>
<gene>
    <name evidence="10" type="ORF">J2S66_001538</name>
</gene>
<dbReference type="GO" id="GO:0016740">
    <property type="term" value="F:transferase activity"/>
    <property type="evidence" value="ECO:0007669"/>
    <property type="project" value="UniProtKB-KW"/>
</dbReference>
<dbReference type="InterPro" id="IPR015083">
    <property type="entry name" value="NorB/c/GfsB-D-like_docking"/>
</dbReference>
<dbReference type="InterPro" id="IPR020841">
    <property type="entry name" value="PKS_Beta-ketoAc_synthase_dom"/>
</dbReference>
<dbReference type="SUPFAM" id="SSF53901">
    <property type="entry name" value="Thiolase-like"/>
    <property type="match status" value="2"/>
</dbReference>
<dbReference type="PROSITE" id="PS50075">
    <property type="entry name" value="CARRIER"/>
    <property type="match status" value="2"/>
</dbReference>
<dbReference type="Pfam" id="PF08990">
    <property type="entry name" value="Docking"/>
    <property type="match status" value="1"/>
</dbReference>
<evidence type="ECO:0000313" key="11">
    <source>
        <dbReference type="Proteomes" id="UP001268819"/>
    </source>
</evidence>
<evidence type="ECO:0000259" key="9">
    <source>
        <dbReference type="PROSITE" id="PS52004"/>
    </source>
</evidence>
<keyword evidence="3" id="KW-0597">Phosphoprotein</keyword>
<evidence type="ECO:0000259" key="8">
    <source>
        <dbReference type="PROSITE" id="PS50075"/>
    </source>
</evidence>
<dbReference type="Pfam" id="PF02801">
    <property type="entry name" value="Ketoacyl-synt_C"/>
    <property type="match status" value="2"/>
</dbReference>
<dbReference type="Gene3D" id="3.40.366.10">
    <property type="entry name" value="Malonyl-Coenzyme A Acyl Carrier Protein, domain 2"/>
    <property type="match status" value="2"/>
</dbReference>
<dbReference type="InterPro" id="IPR013968">
    <property type="entry name" value="PKS_KR"/>
</dbReference>
<dbReference type="InterPro" id="IPR014030">
    <property type="entry name" value="Ketoacyl_synth_N"/>
</dbReference>
<dbReference type="InterPro" id="IPR014043">
    <property type="entry name" value="Acyl_transferase_dom"/>
</dbReference>
<dbReference type="CDD" id="cd00833">
    <property type="entry name" value="PKS"/>
    <property type="match status" value="2"/>
</dbReference>
<dbReference type="EMBL" id="JAVDSG010000001">
    <property type="protein sequence ID" value="MDR6593154.1"/>
    <property type="molecule type" value="Genomic_DNA"/>
</dbReference>
<reference evidence="10 11" key="1">
    <citation type="submission" date="2023-07" db="EMBL/GenBank/DDBJ databases">
        <title>Sequencing the genomes of 1000 actinobacteria strains.</title>
        <authorList>
            <person name="Klenk H.-P."/>
        </authorList>
    </citation>
    <scope>NUCLEOTIDE SEQUENCE [LARGE SCALE GENOMIC DNA]</scope>
    <source>
        <strain evidence="10 11">DSM 43749</strain>
    </source>
</reference>
<sequence>MASENQLRDYLKRVTADLHRTRTRLDEVRARAVEPVAVVGVGCRFPGAAGPAAFWDLVASGADATTTVPADRGWPAAHRRWRGGFLDGVDLFDADFFGIPPREAVTMDPQQRLLLETTWEAVEHAGIDPSSLRGSRTGVFVGTSGQSYPELLRGSAQRDEGHVSTGNTASVLSGRISYVLGLHGPTVTVDTACSSSLVALHLAVRALRGGECDLALAGGVAVVAAPEVFGEFDRQGGIAGDGRCKAFSADADGTSWAEGVGVLVLARLSVARSLGHPVLAVVRGTAVNSDGATSGLTVPNGPAQQRVIRAALDDAGLAPSDVDLVEAHGTGTSLGDPIEAQALLATYGQGRATPVWLGSVKSNIGHAQAAAGVAGVIKVVQALRHELLPRTLHADEPTPHVDWSAGAVSLLRTEREWPRGDRPRRGAVSSFGFSGTNAHVVLEEAPPADTPAGVPVEAPSGLPYVLSGRTPAALRAQAAALADFLDPADGVRDADVARALSTGRAAFEHRLALVGEDAATRRAALTGWLADGAAPGAITGTAAADPGVVFLFSGQGAQRPGMGLGLASRFPVFAGALDEVAAVVDPLWGRSLRGVLAAGGSDTALVQPALFAVEVALFRLLGSWGVRPDFLVGHSVGEFAAAHVSGVLGLEDACRLVVARGRLMAALPGGGVMVAVEASEDEVVLYLGDAVALAAVNGPRAVVLSGEEGAVLAAASELAGRGHRTRRLSVSHAFHSPLVSPMQREFRKAFDGVSFGAPSIPVISSVTGAVADLGNADYWVEQVVEPVRFADAVRAAVDETGDERVLVEVGPDATLSAAAPGAVPLLRKGRDERQAVVDALARLHVAGVRVDWSALHGEGGHVDLPTYRFQRERFWPDPLDRPADGREHVVEWVAREVGGALRGPWLVIGPDAGLAAHLAAEHLPLDGGADRAAVAALVGERRPGGVVVTGGPADFLAAFQGVGDAGVTAPVWCVTRGAVALPGDPPADPAQAALWGFAAVAAVEHPDRWGGIVDLPAHGGPGRLAAVLAAGEDQAAVRGDRVFARRLVPAEPGPVGKREHGAVLITGGTGALGRHLARRVADARRVVLVGRRGDADDLTAELEERGTQVTVVACDLADPAASATLDALGPFTGVFHAVRTTVDGVLDTLDPVTTAAALGRAAACLRTAAALAEGADEFVVAAPLASLLGAPGQAFDAAVGALAGAVAPDALVRWSPWAGVGDTARERMRRAGMAVLDPADALAALDHQAPDHAGGRVVVDVDWARYAAVLPRPNALLAAIPAARTRPSPAPRAGLPATADLLRLVLARVADVLGHGSPDAVDPRRAFQSMGFDSLTAVELRTALAADLGRPLPATLVFDHPTPEALAAHLAGADDAREVRATADDHAKTDPVVIVGMGCRYPGGIASPEDLWRLVVEGRDGITGFPVDRGWDLAGLFDGGGSSTRHGGFVAGVDRFDAAFFGISPREALAMDPQQRLLLEVTWEAVERAGIDPRSLAGTATGVFAGNNVHDYPQLLGGSGADVLAHVGLGNATSVLSGRVAYLLGLEGPAVSVDTACSSSLVALHLAAQSLRSGECDLALAGGVLLMTTPAAFIDFSTQGGLAPDGRCKAFSDAADGTGWSEGVGVLVLERLSDARRNGHEVLAVVKGSAVNSDGASNGLTAPNGPSQQRVIRQALANAGLAPSDVDVVEAHGTGTVLGDPIEAQAIIAAYGQDRERPLLLGSLKSNLGHAQSAAGVAGIIKVVQAMRHGTVPKTLHVDTPTTHVDWTAGSVELLTEARPWPETGAPRRAGVSSFGVSGTNAHVVVEQAPAATPPPRGPRRAVPWVLSARTPAALRDQAARLAAHLRDADADPRDVARALAVGRAAFDHRAAVSGDEDTLVGDLAALAAGEPSLDGVVTAPARVALLFSGQGAQRPGMGRELAGAYPVFAAALDEVLAHLDRALARPLRPVLFAEPGTPEADLLDRTEFTQPALFAVEVALFRLVESWGLRSAVLVGHSVGEIAAAHVGGVLSLADACALVAARGALMGALPPGGAMIAVEATEDEVSPLLTPGVSIAAVNGVRSVVVAGDEAGAETVAAGFAALGRKTRRLPVSHAFHSPRMDTVVEDLARAARDAVTGRPAVPVVSTVTGLVAGDDWGGAEYWAGQARAAVRFADAVRTAADLGVDVFLELGPDGALAALAGDATGRPSVPLLRRDRAEDAAAASALAHLHVHGVPLDWDAVFADLGARPVDLPTYPFQHQGFWPEPAARPSQVGDDWWTALTADDPAAALGVDREAVDAVLPALAAFRDRSRERAAADRCRYRIAWTPVPDPAPTDRSGRWLALVPAHLDRAWADAALAALGAVEVVEVDDATRDGLAGAVRGHHDLRGVVSLLGAADDGPPAGPAGVGATVALVQALGDTGTTAPLWCLTRGAVSTGPDEPLRAPAQAGVWGLGRGVALEHPDRWGGLVDLPVEVDRATAGRLADLLCGPAGEDQVALRGTGVHARRLVPAPGGPGGTDPAADGTVLITGGTGALGGWIARDLARAGVPHLVLTSRRGLDSPGAGALRDDLVALGARVDVVACDAADRDALARLVGDLPELTGVVHAAGVLDDGMLDDLTPGRLDAMLAAKSVAAWHLHTLTEHLDLTRFVLCASIAGSLGAGAQGSYAAANALLDALAEHRRDRGLAALSVSWSPWGEAGMGADPAVEAWMRRAGVTPIAPALGVSALNQALRLGDTTLTLADVDWSVYGPGIDTVRPTRLFDAIPEARPATADTATGRAEDSGDLTARLAAMPEPERVSTLTRLVRGVAAAVLGYGGADEVTADQAFADLGFDSLTAVEFRNRLAAATGLDLARTVVFDYPSPAALAERLRALLLPAVAEASPDDRLLAEVDRLEKALADLGPGEPVARGRVAERLRALAARCDGAPRDTPDLDTASDDEVFEFLGSEFGIS</sequence>
<dbReference type="SUPFAM" id="SSF47336">
    <property type="entry name" value="ACP-like"/>
    <property type="match status" value="2"/>
</dbReference>
<feature type="domain" description="Ketosynthase family 3 (KS3)" evidence="9">
    <location>
        <begin position="33"/>
        <end position="444"/>
    </location>
</feature>
<feature type="domain" description="Carrier" evidence="8">
    <location>
        <begin position="1296"/>
        <end position="1374"/>
    </location>
</feature>
<evidence type="ECO:0000313" key="10">
    <source>
        <dbReference type="EMBL" id="MDR6593154.1"/>
    </source>
</evidence>
<proteinExistence type="predicted"/>
<evidence type="ECO:0000256" key="3">
    <source>
        <dbReference type="ARBA" id="ARBA00022553"/>
    </source>
</evidence>
<dbReference type="InterPro" id="IPR009081">
    <property type="entry name" value="PP-bd_ACP"/>
</dbReference>
<dbReference type="PANTHER" id="PTHR43775">
    <property type="entry name" value="FATTY ACID SYNTHASE"/>
    <property type="match status" value="1"/>
</dbReference>
<dbReference type="RefSeq" id="WP_310305562.1">
    <property type="nucleotide sequence ID" value="NZ_JAVDSG010000001.1"/>
</dbReference>